<keyword evidence="2" id="KW-0808">Transferase</keyword>
<dbReference type="EC" id="2.5.1.25" evidence="1"/>
<dbReference type="GO" id="GO:0008033">
    <property type="term" value="P:tRNA processing"/>
    <property type="evidence" value="ECO:0007669"/>
    <property type="project" value="UniProtKB-KW"/>
</dbReference>
<gene>
    <name evidence="7" type="ORF">CCAM_LOCUS25012</name>
</gene>
<organism evidence="7 8">
    <name type="scientific">Cuscuta campestris</name>
    <dbReference type="NCBI Taxonomy" id="132261"/>
    <lineage>
        <taxon>Eukaryota</taxon>
        <taxon>Viridiplantae</taxon>
        <taxon>Streptophyta</taxon>
        <taxon>Embryophyta</taxon>
        <taxon>Tracheophyta</taxon>
        <taxon>Spermatophyta</taxon>
        <taxon>Magnoliopsida</taxon>
        <taxon>eudicotyledons</taxon>
        <taxon>Gunneridae</taxon>
        <taxon>Pentapetalae</taxon>
        <taxon>asterids</taxon>
        <taxon>lamiids</taxon>
        <taxon>Solanales</taxon>
        <taxon>Convolvulaceae</taxon>
        <taxon>Cuscuteae</taxon>
        <taxon>Cuscuta</taxon>
        <taxon>Cuscuta subgen. Grammica</taxon>
        <taxon>Cuscuta sect. Cleistogrammica</taxon>
    </lineage>
</organism>
<evidence type="ECO:0000256" key="1">
    <source>
        <dbReference type="ARBA" id="ARBA00012386"/>
    </source>
</evidence>
<dbReference type="Proteomes" id="UP000595140">
    <property type="component" value="Unassembled WGS sequence"/>
</dbReference>
<feature type="domain" description="DTW" evidence="6">
    <location>
        <begin position="149"/>
        <end position="380"/>
    </location>
</feature>
<keyword evidence="4" id="KW-0819">tRNA processing</keyword>
<proteinExistence type="predicted"/>
<dbReference type="PANTHER" id="PTHR21392">
    <property type="entry name" value="TRNA-URIDINE AMINOCARBOXYPROPYLTRANSFERASE 2"/>
    <property type="match status" value="1"/>
</dbReference>
<name>A0A484M5D0_9ASTE</name>
<dbReference type="PANTHER" id="PTHR21392:SF4">
    <property type="entry name" value="TRNA-URIDINE AMINOCARBOXYPROPYLTRANSFERASE"/>
    <property type="match status" value="1"/>
</dbReference>
<reference evidence="7 8" key="1">
    <citation type="submission" date="2018-04" db="EMBL/GenBank/DDBJ databases">
        <authorList>
            <person name="Vogel A."/>
        </authorList>
    </citation>
    <scope>NUCLEOTIDE SEQUENCE [LARGE SCALE GENOMIC DNA]</scope>
</reference>
<comment type="catalytic activity">
    <reaction evidence="5">
        <text>a uridine in tRNA + S-adenosyl-L-methionine = a 3-[(3S)-3-amino-3-carboxypropyl]uridine in tRNA + S-methyl-5'-thioadenosine + H(+)</text>
        <dbReference type="Rhea" id="RHEA:62432"/>
        <dbReference type="Rhea" id="RHEA-COMP:13339"/>
        <dbReference type="Rhea" id="RHEA-COMP:16092"/>
        <dbReference type="ChEBI" id="CHEBI:15378"/>
        <dbReference type="ChEBI" id="CHEBI:17509"/>
        <dbReference type="ChEBI" id="CHEBI:59789"/>
        <dbReference type="ChEBI" id="CHEBI:65315"/>
        <dbReference type="ChEBI" id="CHEBI:82930"/>
        <dbReference type="EC" id="2.5.1.25"/>
    </reaction>
</comment>
<evidence type="ECO:0000256" key="4">
    <source>
        <dbReference type="ARBA" id="ARBA00022694"/>
    </source>
</evidence>
<keyword evidence="3" id="KW-0949">S-adenosyl-L-methionine</keyword>
<evidence type="ECO:0000256" key="3">
    <source>
        <dbReference type="ARBA" id="ARBA00022691"/>
    </source>
</evidence>
<dbReference type="InterPro" id="IPR005636">
    <property type="entry name" value="DTW"/>
</dbReference>
<dbReference type="InterPro" id="IPR039262">
    <property type="entry name" value="DTWD2/TAPT"/>
</dbReference>
<evidence type="ECO:0000256" key="5">
    <source>
        <dbReference type="ARBA" id="ARBA00048718"/>
    </source>
</evidence>
<dbReference type="OrthoDB" id="408541at2759"/>
<evidence type="ECO:0000313" key="8">
    <source>
        <dbReference type="Proteomes" id="UP000595140"/>
    </source>
</evidence>
<evidence type="ECO:0000313" key="7">
    <source>
        <dbReference type="EMBL" id="VFQ83236.1"/>
    </source>
</evidence>
<dbReference type="GO" id="GO:0016432">
    <property type="term" value="F:tRNA-uridine aminocarboxypropyltransferase activity"/>
    <property type="evidence" value="ECO:0007669"/>
    <property type="project" value="UniProtKB-EC"/>
</dbReference>
<dbReference type="Pfam" id="PF03942">
    <property type="entry name" value="DTW"/>
    <property type="match status" value="1"/>
</dbReference>
<dbReference type="SMART" id="SM01144">
    <property type="entry name" value="DTW"/>
    <property type="match status" value="1"/>
</dbReference>
<keyword evidence="8" id="KW-1185">Reference proteome</keyword>
<evidence type="ECO:0000256" key="2">
    <source>
        <dbReference type="ARBA" id="ARBA00022679"/>
    </source>
</evidence>
<accession>A0A484M5D0</accession>
<evidence type="ECO:0000259" key="6">
    <source>
        <dbReference type="SMART" id="SM01144"/>
    </source>
</evidence>
<dbReference type="EMBL" id="OOIL02002581">
    <property type="protein sequence ID" value="VFQ83236.1"/>
    <property type="molecule type" value="Genomic_DNA"/>
</dbReference>
<sequence>MRFCTSAPFSTIEGFLFLLPLRPAKARARARAKGMETRRLSSASLSLLSPDSHGVSGRGASISPEEWQGWGSTSPVPAMVVEVIEDLKLLERHVDARMDFGGNHGKLQGEFKVHEDKKHRAKYKSLGDSESKLQFFSARQIACRLLGSRDYLCQKCWLAKEDCMCSRVIPYNSWHRIRFWLYMHPKDFLRQNNTGKLLWQVFGVHAANLILFGISENEDMLWNALKLSGKDKVWCLYPNKNAPSKSVKDSFYHTSLADPMVDCQPENANSYDVFNFILLDGTWSNSTAMFSRLKERAKSLWGEELPCISLNTGLSLMHRLRPQPSWDRTCTAAAASGLLQELHLLPAFDSYELDKHADAIEDALEVLLDVLTKRRLRMGRPIAREGRHCSNIIPQAPDDSC</sequence>
<dbReference type="AlphaFoldDB" id="A0A484M5D0"/>
<protein>
    <recommendedName>
        <fullName evidence="1">tRNA-uridine aminocarboxypropyltransferase</fullName>
        <ecNumber evidence="1">2.5.1.25</ecNumber>
    </recommendedName>
</protein>